<dbReference type="GO" id="GO:0015499">
    <property type="term" value="F:formate transmembrane transporter activity"/>
    <property type="evidence" value="ECO:0007669"/>
    <property type="project" value="TreeGrafter"/>
</dbReference>
<gene>
    <name evidence="6" type="ORF">DDZ16_07440</name>
</gene>
<dbReference type="EMBL" id="QEWP01000004">
    <property type="protein sequence ID" value="PWE00178.1"/>
    <property type="molecule type" value="Genomic_DNA"/>
</dbReference>
<evidence type="ECO:0000256" key="5">
    <source>
        <dbReference type="SAM" id="Phobius"/>
    </source>
</evidence>
<dbReference type="AlphaFoldDB" id="A0A2U2BAU2"/>
<dbReference type="Gene3D" id="1.20.1080.10">
    <property type="entry name" value="Glycerol uptake facilitator protein"/>
    <property type="match status" value="1"/>
</dbReference>
<dbReference type="GO" id="GO:0005886">
    <property type="term" value="C:plasma membrane"/>
    <property type="evidence" value="ECO:0007669"/>
    <property type="project" value="TreeGrafter"/>
</dbReference>
<organism evidence="6 7">
    <name type="scientific">Marinilabilia rubra</name>
    <dbReference type="NCBI Taxonomy" id="2162893"/>
    <lineage>
        <taxon>Bacteria</taxon>
        <taxon>Pseudomonadati</taxon>
        <taxon>Bacteroidota</taxon>
        <taxon>Bacteroidia</taxon>
        <taxon>Marinilabiliales</taxon>
        <taxon>Marinilabiliaceae</taxon>
        <taxon>Marinilabilia</taxon>
    </lineage>
</organism>
<dbReference type="RefSeq" id="WP_109263801.1">
    <property type="nucleotide sequence ID" value="NZ_QEWP01000004.1"/>
</dbReference>
<dbReference type="InterPro" id="IPR000292">
    <property type="entry name" value="For/NO2_transpt"/>
</dbReference>
<proteinExistence type="predicted"/>
<evidence type="ECO:0000256" key="3">
    <source>
        <dbReference type="ARBA" id="ARBA00022989"/>
    </source>
</evidence>
<evidence type="ECO:0000256" key="2">
    <source>
        <dbReference type="ARBA" id="ARBA00022692"/>
    </source>
</evidence>
<keyword evidence="7" id="KW-1185">Reference proteome</keyword>
<dbReference type="PANTHER" id="PTHR30520">
    <property type="entry name" value="FORMATE TRANSPORTER-RELATED"/>
    <property type="match status" value="1"/>
</dbReference>
<feature type="transmembrane region" description="Helical" evidence="5">
    <location>
        <begin position="198"/>
        <end position="221"/>
    </location>
</feature>
<comment type="subcellular location">
    <subcellularLocation>
        <location evidence="1">Membrane</location>
        <topology evidence="1">Multi-pass membrane protein</topology>
    </subcellularLocation>
</comment>
<sequence length="272" mass="30037">MENRIRDLKEALNKPKDIRELMDEQLNKALHEHKRSRKELFMSAITAGLEIGFSVFLMATIHTKLYGVVNDSFLDLLIAISYPLGFIFVILGRSELFTEHTTVATMPVLTGHATFRNLIVLWAIIYFGNLIGGYVFGSIMAVVPVEIGAVDIDSLVALSNHLIDHPWYIIGGSGILAGWLMGLLSWLVVSSQETISRIVLIALVTSVIGIGGLHHSIVGSIEVFTTLLVSPEVTVTDYFNVQLWATIGNIIGGTVFVAFMKFSHIRKANKKE</sequence>
<dbReference type="PANTHER" id="PTHR30520:SF2">
    <property type="entry name" value="INNER MEMBRANE PROTEIN YFDC"/>
    <property type="match status" value="1"/>
</dbReference>
<dbReference type="InterPro" id="IPR023271">
    <property type="entry name" value="Aquaporin-like"/>
</dbReference>
<dbReference type="Pfam" id="PF01226">
    <property type="entry name" value="Form_Nir_trans"/>
    <property type="match status" value="1"/>
</dbReference>
<evidence type="ECO:0000256" key="4">
    <source>
        <dbReference type="ARBA" id="ARBA00023136"/>
    </source>
</evidence>
<evidence type="ECO:0000313" key="7">
    <source>
        <dbReference type="Proteomes" id="UP000244956"/>
    </source>
</evidence>
<feature type="transmembrane region" description="Helical" evidence="5">
    <location>
        <begin position="40"/>
        <end position="61"/>
    </location>
</feature>
<feature type="transmembrane region" description="Helical" evidence="5">
    <location>
        <begin position="241"/>
        <end position="262"/>
    </location>
</feature>
<accession>A0A2U2BAU2</accession>
<reference evidence="6 7" key="1">
    <citation type="submission" date="2018-05" db="EMBL/GenBank/DDBJ databases">
        <title>Marinilabilia rubrum sp. nov., isolated from saltern sediment.</title>
        <authorList>
            <person name="Zhang R."/>
        </authorList>
    </citation>
    <scope>NUCLEOTIDE SEQUENCE [LARGE SCALE GENOMIC DNA]</scope>
    <source>
        <strain evidence="6 7">WTE16</strain>
    </source>
</reference>
<dbReference type="OrthoDB" id="9786493at2"/>
<protein>
    <submittedName>
        <fullName evidence="6">Formate transporter</fullName>
    </submittedName>
</protein>
<keyword evidence="2 5" id="KW-0812">Transmembrane</keyword>
<keyword evidence="4 5" id="KW-0472">Membrane</keyword>
<dbReference type="Proteomes" id="UP000244956">
    <property type="component" value="Unassembled WGS sequence"/>
</dbReference>
<feature type="transmembrane region" description="Helical" evidence="5">
    <location>
        <begin position="167"/>
        <end position="189"/>
    </location>
</feature>
<feature type="transmembrane region" description="Helical" evidence="5">
    <location>
        <begin position="73"/>
        <end position="91"/>
    </location>
</feature>
<feature type="transmembrane region" description="Helical" evidence="5">
    <location>
        <begin position="119"/>
        <end position="147"/>
    </location>
</feature>
<name>A0A2U2BAU2_9BACT</name>
<evidence type="ECO:0000256" key="1">
    <source>
        <dbReference type="ARBA" id="ARBA00004141"/>
    </source>
</evidence>
<keyword evidence="3 5" id="KW-1133">Transmembrane helix</keyword>
<comment type="caution">
    <text evidence="6">The sequence shown here is derived from an EMBL/GenBank/DDBJ whole genome shotgun (WGS) entry which is preliminary data.</text>
</comment>
<evidence type="ECO:0000313" key="6">
    <source>
        <dbReference type="EMBL" id="PWE00178.1"/>
    </source>
</evidence>